<proteinExistence type="predicted"/>
<evidence type="ECO:0000259" key="2">
    <source>
        <dbReference type="PROSITE" id="PS51831"/>
    </source>
</evidence>
<evidence type="ECO:0000313" key="4">
    <source>
        <dbReference type="Proteomes" id="UP000430345"/>
    </source>
</evidence>
<dbReference type="InterPro" id="IPR003607">
    <property type="entry name" value="HD/PDEase_dom"/>
</dbReference>
<dbReference type="GO" id="GO:0000166">
    <property type="term" value="F:nucleotide binding"/>
    <property type="evidence" value="ECO:0007669"/>
    <property type="project" value="UniProtKB-KW"/>
</dbReference>
<reference evidence="3 4" key="1">
    <citation type="submission" date="2019-10" db="EMBL/GenBank/DDBJ databases">
        <title>The Genome Sequence of Clostridium tarantellae Isolated from Fish Brain.</title>
        <authorList>
            <person name="Bano L."/>
            <person name="Kiel M."/>
            <person name="Sales G."/>
            <person name="Doxey A.C."/>
            <person name="Mansfield M.J."/>
            <person name="Schiavone M."/>
            <person name="Rossetto O."/>
            <person name="Pirazzini M."/>
            <person name="Dobrindt U."/>
            <person name="Montecucco C."/>
        </authorList>
    </citation>
    <scope>NUCLEOTIDE SEQUENCE [LARGE SCALE GENOMIC DNA]</scope>
    <source>
        <strain evidence="3 4">DSM 3997</strain>
    </source>
</reference>
<evidence type="ECO:0000313" key="3">
    <source>
        <dbReference type="EMBL" id="MPQ42190.1"/>
    </source>
</evidence>
<name>A0A6I1MG79_9CLOT</name>
<keyword evidence="4" id="KW-1185">Reference proteome</keyword>
<dbReference type="SUPFAM" id="SSF109604">
    <property type="entry name" value="HD-domain/PDEase-like"/>
    <property type="match status" value="1"/>
</dbReference>
<organism evidence="3 4">
    <name type="scientific">Clostridium tarantellae</name>
    <dbReference type="NCBI Taxonomy" id="39493"/>
    <lineage>
        <taxon>Bacteria</taxon>
        <taxon>Bacillati</taxon>
        <taxon>Bacillota</taxon>
        <taxon>Clostridia</taxon>
        <taxon>Eubacteriales</taxon>
        <taxon>Clostridiaceae</taxon>
        <taxon>Clostridium</taxon>
    </lineage>
</organism>
<dbReference type="InterPro" id="IPR050124">
    <property type="entry name" value="tRNA_CCA-adding_enzyme"/>
</dbReference>
<dbReference type="InterPro" id="IPR006675">
    <property type="entry name" value="HDIG_dom"/>
</dbReference>
<dbReference type="CDD" id="cd00077">
    <property type="entry name" value="HDc"/>
    <property type="match status" value="1"/>
</dbReference>
<dbReference type="PROSITE" id="PS51831">
    <property type="entry name" value="HD"/>
    <property type="match status" value="1"/>
</dbReference>
<gene>
    <name evidence="3" type="ORF">GBZ86_00225</name>
</gene>
<dbReference type="EMBL" id="WHJC01000001">
    <property type="protein sequence ID" value="MPQ42190.1"/>
    <property type="molecule type" value="Genomic_DNA"/>
</dbReference>
<dbReference type="InterPro" id="IPR006674">
    <property type="entry name" value="HD_domain"/>
</dbReference>
<keyword evidence="1" id="KW-0547">Nucleotide-binding</keyword>
<comment type="caution">
    <text evidence="3">The sequence shown here is derived from an EMBL/GenBank/DDBJ whole genome shotgun (WGS) entry which is preliminary data.</text>
</comment>
<evidence type="ECO:0000256" key="1">
    <source>
        <dbReference type="ARBA" id="ARBA00022741"/>
    </source>
</evidence>
<dbReference type="Proteomes" id="UP000430345">
    <property type="component" value="Unassembled WGS sequence"/>
</dbReference>
<dbReference type="AlphaFoldDB" id="A0A6I1MG79"/>
<dbReference type="PANTHER" id="PTHR47545:SF2">
    <property type="entry name" value="CC-ADDING TRNA NUCLEOTIDYLTRANSFERASE"/>
    <property type="match status" value="1"/>
</dbReference>
<dbReference type="Pfam" id="PF01966">
    <property type="entry name" value="HD"/>
    <property type="match status" value="1"/>
</dbReference>
<feature type="domain" description="HD" evidence="2">
    <location>
        <begin position="59"/>
        <end position="175"/>
    </location>
</feature>
<accession>A0A6I1MG79</accession>
<dbReference type="RefSeq" id="WP_152886617.1">
    <property type="nucleotide sequence ID" value="NZ_WHJC01000001.1"/>
</dbReference>
<sequence>MTDKELFLQIEKHLLEDANPSIYLRNILNNESFKNSIFSILYELKNIQQNPNYHPEGCVLTHTLLVVDEAAKIRKKANNKAAFMWAALFHDIGKAKTTLEIDDEIVDKNHDRVGAEMVRRILREVSTNNNFNNYVINLVKHHMTHFYVLNKSSYGEVHHMIYNANIYDLALLSYCDRIGKNIVNPTTKYKILKSINQFLNIISKRTYKNYSSLNIN</sequence>
<dbReference type="NCBIfam" id="TIGR00277">
    <property type="entry name" value="HDIG"/>
    <property type="match status" value="1"/>
</dbReference>
<dbReference type="Gene3D" id="1.10.3090.10">
    <property type="entry name" value="cca-adding enzyme, domain 2"/>
    <property type="match status" value="1"/>
</dbReference>
<dbReference type="OrthoDB" id="9805698at2"/>
<dbReference type="PANTHER" id="PTHR47545">
    <property type="entry name" value="MULTIFUNCTIONAL CCA PROTEIN"/>
    <property type="match status" value="1"/>
</dbReference>
<protein>
    <submittedName>
        <fullName evidence="3">HDIG domain-containing protein</fullName>
    </submittedName>
</protein>